<organism evidence="2 3">
    <name type="scientific">Candidatus Enterococcus ferrettii</name>
    <dbReference type="NCBI Taxonomy" id="2815324"/>
    <lineage>
        <taxon>Bacteria</taxon>
        <taxon>Bacillati</taxon>
        <taxon>Bacillota</taxon>
        <taxon>Bacilli</taxon>
        <taxon>Lactobacillales</taxon>
        <taxon>Enterococcaceae</taxon>
        <taxon>Enterococcus</taxon>
    </lineage>
</organism>
<proteinExistence type="predicted"/>
<keyword evidence="1" id="KW-0812">Transmembrane</keyword>
<keyword evidence="3" id="KW-1185">Reference proteome</keyword>
<accession>A0ABV0EU19</accession>
<evidence type="ECO:0000313" key="3">
    <source>
        <dbReference type="Proteomes" id="UP000664357"/>
    </source>
</evidence>
<gene>
    <name evidence="2" type="ORF">JZO67_004124</name>
</gene>
<sequence>MKKLDPSWFCIAITFLLIGINSSKFYLVLALSFMVLAFTSKEEE</sequence>
<comment type="caution">
    <text evidence="2">The sequence shown here is derived from an EMBL/GenBank/DDBJ whole genome shotgun (WGS) entry which is preliminary data.</text>
</comment>
<evidence type="ECO:0000256" key="1">
    <source>
        <dbReference type="SAM" id="Phobius"/>
    </source>
</evidence>
<evidence type="ECO:0000313" key="2">
    <source>
        <dbReference type="EMBL" id="MEO1772142.1"/>
    </source>
</evidence>
<feature type="transmembrane region" description="Helical" evidence="1">
    <location>
        <begin position="6"/>
        <end position="39"/>
    </location>
</feature>
<dbReference type="EMBL" id="JAFREL020000004">
    <property type="protein sequence ID" value="MEO1772142.1"/>
    <property type="molecule type" value="Genomic_DNA"/>
</dbReference>
<dbReference type="RefSeq" id="WP_278253085.1">
    <property type="nucleotide sequence ID" value="NZ_JAFREL020000004.1"/>
</dbReference>
<keyword evidence="1" id="KW-1133">Transmembrane helix</keyword>
<protein>
    <submittedName>
        <fullName evidence="2">Uncharacterized protein</fullName>
    </submittedName>
</protein>
<reference evidence="2 3" key="1">
    <citation type="submission" date="2024-02" db="EMBL/GenBank/DDBJ databases">
        <title>The Genome Sequence of Enterococcus sp. DIV0159.</title>
        <authorList>
            <person name="Earl A."/>
            <person name="Manson A."/>
            <person name="Gilmore M."/>
            <person name="Sanders J."/>
            <person name="Shea T."/>
            <person name="Howe W."/>
            <person name="Livny J."/>
            <person name="Cuomo C."/>
            <person name="Neafsey D."/>
            <person name="Birren B."/>
        </authorList>
    </citation>
    <scope>NUCLEOTIDE SEQUENCE [LARGE SCALE GENOMIC DNA]</scope>
    <source>
        <strain evidence="2 3">665A</strain>
    </source>
</reference>
<dbReference type="Proteomes" id="UP000664357">
    <property type="component" value="Unassembled WGS sequence"/>
</dbReference>
<name>A0ABV0EU19_9ENTE</name>
<keyword evidence="1" id="KW-0472">Membrane</keyword>